<comment type="caution">
    <text evidence="2">The sequence shown here is derived from an EMBL/GenBank/DDBJ whole genome shotgun (WGS) entry which is preliminary data.</text>
</comment>
<dbReference type="InterPro" id="IPR002109">
    <property type="entry name" value="Glutaredoxin"/>
</dbReference>
<reference evidence="2" key="1">
    <citation type="journal article" date="2014" name="Front. Microbiol.">
        <title>High frequency of phylogenetically diverse reductive dehalogenase-homologous genes in deep subseafloor sedimentary metagenomes.</title>
        <authorList>
            <person name="Kawai M."/>
            <person name="Futagami T."/>
            <person name="Toyoda A."/>
            <person name="Takaki Y."/>
            <person name="Nishi S."/>
            <person name="Hori S."/>
            <person name="Arai W."/>
            <person name="Tsubouchi T."/>
            <person name="Morono Y."/>
            <person name="Uchiyama I."/>
            <person name="Ito T."/>
            <person name="Fujiyama A."/>
            <person name="Inagaki F."/>
            <person name="Takami H."/>
        </authorList>
    </citation>
    <scope>NUCLEOTIDE SEQUENCE</scope>
    <source>
        <strain evidence="2">Expedition CK06-06</strain>
    </source>
</reference>
<dbReference type="SUPFAM" id="SSF52833">
    <property type="entry name" value="Thioredoxin-like"/>
    <property type="match status" value="1"/>
</dbReference>
<gene>
    <name evidence="2" type="ORF">S01H4_03003</name>
</gene>
<dbReference type="InterPro" id="IPR036249">
    <property type="entry name" value="Thioredoxin-like_sf"/>
</dbReference>
<sequence>MSKMQIPIVITKEDCSRCHELVDWLKKYDINYIERDINDEEFVHKLLHDDNFLKTFCDADGCVVNTPVVIMNGKYWFKELWGISGLREKEAKKLFGVK</sequence>
<dbReference type="Pfam" id="PF00462">
    <property type="entry name" value="Glutaredoxin"/>
    <property type="match status" value="1"/>
</dbReference>
<name>X1AYW9_9ZZZZ</name>
<dbReference type="AlphaFoldDB" id="X1AYW9"/>
<feature type="domain" description="Glutaredoxin" evidence="1">
    <location>
        <begin position="9"/>
        <end position="75"/>
    </location>
</feature>
<evidence type="ECO:0000313" key="2">
    <source>
        <dbReference type="EMBL" id="GAG74367.1"/>
    </source>
</evidence>
<evidence type="ECO:0000259" key="1">
    <source>
        <dbReference type="Pfam" id="PF00462"/>
    </source>
</evidence>
<organism evidence="2">
    <name type="scientific">marine sediment metagenome</name>
    <dbReference type="NCBI Taxonomy" id="412755"/>
    <lineage>
        <taxon>unclassified sequences</taxon>
        <taxon>metagenomes</taxon>
        <taxon>ecological metagenomes</taxon>
    </lineage>
</organism>
<dbReference type="Gene3D" id="3.40.30.10">
    <property type="entry name" value="Glutaredoxin"/>
    <property type="match status" value="1"/>
</dbReference>
<protein>
    <recommendedName>
        <fullName evidence="1">Glutaredoxin domain-containing protein</fullName>
    </recommendedName>
</protein>
<dbReference type="EMBL" id="BART01000699">
    <property type="protein sequence ID" value="GAG74367.1"/>
    <property type="molecule type" value="Genomic_DNA"/>
</dbReference>
<proteinExistence type="predicted"/>
<accession>X1AYW9</accession>